<gene>
    <name evidence="1" type="ORF">Q9S78_02425</name>
</gene>
<proteinExistence type="predicted"/>
<dbReference type="RefSeq" id="WP_311868669.1">
    <property type="nucleotide sequence ID" value="NZ_JAUZVT010000001.1"/>
</dbReference>
<evidence type="ECO:0000313" key="1">
    <source>
        <dbReference type="EMBL" id="MDT3329516.1"/>
    </source>
</evidence>
<comment type="caution">
    <text evidence="1">The sequence shown here is derived from an EMBL/GenBank/DDBJ whole genome shotgun (WGS) entry which is preliminary data.</text>
</comment>
<evidence type="ECO:0000313" key="2">
    <source>
        <dbReference type="Proteomes" id="UP001262835"/>
    </source>
</evidence>
<protein>
    <recommendedName>
        <fullName evidence="3">Immunity protein Imm1</fullName>
    </recommendedName>
</protein>
<dbReference type="Proteomes" id="UP001262835">
    <property type="component" value="Unassembled WGS sequence"/>
</dbReference>
<organism evidence="1 2">
    <name type="scientific">Microbacterium aquilitoris</name>
    <dbReference type="NCBI Taxonomy" id="3067307"/>
    <lineage>
        <taxon>Bacteria</taxon>
        <taxon>Bacillati</taxon>
        <taxon>Actinomycetota</taxon>
        <taxon>Actinomycetes</taxon>
        <taxon>Micrococcales</taxon>
        <taxon>Microbacteriaceae</taxon>
        <taxon>Microbacterium</taxon>
    </lineage>
</organism>
<sequence>MTDETDPWGLDDLDGIANTLITHRIGEWEVMIGGGPDRYVLTAQNPSGTRIVNAISPAATATEGDDEDDDDTIDLTVGDQAIDYPREYVLDRSEVLDAIEDLHTGQFPTDRWGITGDA</sequence>
<accession>A0ABU3GFP1</accession>
<name>A0ABU3GFP1_9MICO</name>
<evidence type="ECO:0008006" key="3">
    <source>
        <dbReference type="Google" id="ProtNLM"/>
    </source>
</evidence>
<dbReference type="EMBL" id="JAUZVT010000001">
    <property type="protein sequence ID" value="MDT3329516.1"/>
    <property type="molecule type" value="Genomic_DNA"/>
</dbReference>
<reference evidence="1 2" key="1">
    <citation type="submission" date="2023-08" db="EMBL/GenBank/DDBJ databases">
        <title>Microbacterium aquilitoris sp. nov. and Microbacterium gwkjibeachense sp. nov., isolated from beach.</title>
        <authorList>
            <person name="Lee S.D."/>
            <person name="Yang H."/>
            <person name="Kim I."/>
        </authorList>
    </citation>
    <scope>NUCLEOTIDE SEQUENCE [LARGE SCALE GENOMIC DNA]</scope>
    <source>
        <strain evidence="1 2">KSW-18</strain>
    </source>
</reference>
<keyword evidence="2" id="KW-1185">Reference proteome</keyword>